<name>A0ACB9JNR6_9ASTR</name>
<gene>
    <name evidence="1" type="ORF">L1987_09177</name>
</gene>
<dbReference type="EMBL" id="CM042020">
    <property type="protein sequence ID" value="KAI3821608.1"/>
    <property type="molecule type" value="Genomic_DNA"/>
</dbReference>
<organism evidence="1 2">
    <name type="scientific">Smallanthus sonchifolius</name>
    <dbReference type="NCBI Taxonomy" id="185202"/>
    <lineage>
        <taxon>Eukaryota</taxon>
        <taxon>Viridiplantae</taxon>
        <taxon>Streptophyta</taxon>
        <taxon>Embryophyta</taxon>
        <taxon>Tracheophyta</taxon>
        <taxon>Spermatophyta</taxon>
        <taxon>Magnoliopsida</taxon>
        <taxon>eudicotyledons</taxon>
        <taxon>Gunneridae</taxon>
        <taxon>Pentapetalae</taxon>
        <taxon>asterids</taxon>
        <taxon>campanulids</taxon>
        <taxon>Asterales</taxon>
        <taxon>Asteraceae</taxon>
        <taxon>Asteroideae</taxon>
        <taxon>Heliantheae alliance</taxon>
        <taxon>Millerieae</taxon>
        <taxon>Smallanthus</taxon>
    </lineage>
</organism>
<reference evidence="2" key="1">
    <citation type="journal article" date="2022" name="Mol. Ecol. Resour.">
        <title>The genomes of chicory, endive, great burdock and yacon provide insights into Asteraceae palaeo-polyploidization history and plant inulin production.</title>
        <authorList>
            <person name="Fan W."/>
            <person name="Wang S."/>
            <person name="Wang H."/>
            <person name="Wang A."/>
            <person name="Jiang F."/>
            <person name="Liu H."/>
            <person name="Zhao H."/>
            <person name="Xu D."/>
            <person name="Zhang Y."/>
        </authorList>
    </citation>
    <scope>NUCLEOTIDE SEQUENCE [LARGE SCALE GENOMIC DNA]</scope>
    <source>
        <strain evidence="2">cv. Yunnan</strain>
    </source>
</reference>
<proteinExistence type="predicted"/>
<dbReference type="Proteomes" id="UP001056120">
    <property type="component" value="Linkage Group LG03"/>
</dbReference>
<protein>
    <submittedName>
        <fullName evidence="1">Uncharacterized protein</fullName>
    </submittedName>
</protein>
<evidence type="ECO:0000313" key="2">
    <source>
        <dbReference type="Proteomes" id="UP001056120"/>
    </source>
</evidence>
<accession>A0ACB9JNR6</accession>
<evidence type="ECO:0000313" key="1">
    <source>
        <dbReference type="EMBL" id="KAI3821608.1"/>
    </source>
</evidence>
<keyword evidence="2" id="KW-1185">Reference proteome</keyword>
<sequence>MCIIFTIPSHFLYATGIFAVLLLRFRESLKVEIGIFFPLIVLRSLDVSEYPHNLKLSGKGGQLAVVNLL</sequence>
<reference evidence="1 2" key="2">
    <citation type="journal article" date="2022" name="Mol. Ecol. Resour.">
        <title>The genomes of chicory, endive, great burdock and yacon provide insights into Asteraceae paleo-polyploidization history and plant inulin production.</title>
        <authorList>
            <person name="Fan W."/>
            <person name="Wang S."/>
            <person name="Wang H."/>
            <person name="Wang A."/>
            <person name="Jiang F."/>
            <person name="Liu H."/>
            <person name="Zhao H."/>
            <person name="Xu D."/>
            <person name="Zhang Y."/>
        </authorList>
    </citation>
    <scope>NUCLEOTIDE SEQUENCE [LARGE SCALE GENOMIC DNA]</scope>
    <source>
        <strain evidence="2">cv. Yunnan</strain>
        <tissue evidence="1">Leaves</tissue>
    </source>
</reference>
<comment type="caution">
    <text evidence="1">The sequence shown here is derived from an EMBL/GenBank/DDBJ whole genome shotgun (WGS) entry which is preliminary data.</text>
</comment>